<accession>A0A540WYR3</accession>
<evidence type="ECO:0000256" key="2">
    <source>
        <dbReference type="SAM" id="SignalP"/>
    </source>
</evidence>
<reference evidence="3 4" key="1">
    <citation type="submission" date="2019-06" db="EMBL/GenBank/DDBJ databases">
        <authorList>
            <person name="Livingstone P."/>
            <person name="Whitworth D."/>
        </authorList>
    </citation>
    <scope>NUCLEOTIDE SEQUENCE [LARGE SCALE GENOMIC DNA]</scope>
    <source>
        <strain evidence="3 4">AM401</strain>
    </source>
</reference>
<comment type="caution">
    <text evidence="3">The sequence shown here is derived from an EMBL/GenBank/DDBJ whole genome shotgun (WGS) entry which is preliminary data.</text>
</comment>
<dbReference type="GO" id="GO:0005509">
    <property type="term" value="F:calcium ion binding"/>
    <property type="evidence" value="ECO:0007669"/>
    <property type="project" value="InterPro"/>
</dbReference>
<dbReference type="AlphaFoldDB" id="A0A540WYR3"/>
<dbReference type="OrthoDB" id="5486488at2"/>
<dbReference type="InterPro" id="IPR015919">
    <property type="entry name" value="Cadherin-like_sf"/>
</dbReference>
<dbReference type="SUPFAM" id="SSF49313">
    <property type="entry name" value="Cadherin-like"/>
    <property type="match status" value="1"/>
</dbReference>
<dbReference type="PANTHER" id="PTHR40050:SF1">
    <property type="entry name" value="INNER SPORE COAT PROTEIN H"/>
    <property type="match status" value="1"/>
</dbReference>
<dbReference type="Proteomes" id="UP000315369">
    <property type="component" value="Unassembled WGS sequence"/>
</dbReference>
<dbReference type="Pfam" id="PF08757">
    <property type="entry name" value="CotH"/>
    <property type="match status" value="1"/>
</dbReference>
<feature type="signal peptide" evidence="2">
    <location>
        <begin position="1"/>
        <end position="22"/>
    </location>
</feature>
<gene>
    <name evidence="3" type="ORF">FJV41_20260</name>
</gene>
<dbReference type="RefSeq" id="WP_141644177.1">
    <property type="nucleotide sequence ID" value="NZ_VIFM01000077.1"/>
</dbReference>
<dbReference type="InterPro" id="IPR013783">
    <property type="entry name" value="Ig-like_fold"/>
</dbReference>
<dbReference type="PROSITE" id="PS51257">
    <property type="entry name" value="PROKAR_LIPOPROTEIN"/>
    <property type="match status" value="1"/>
</dbReference>
<feature type="region of interest" description="Disordered" evidence="1">
    <location>
        <begin position="34"/>
        <end position="92"/>
    </location>
</feature>
<dbReference type="PANTHER" id="PTHR40050">
    <property type="entry name" value="INNER SPORE COAT PROTEIN H"/>
    <property type="match status" value="1"/>
</dbReference>
<evidence type="ECO:0000313" key="3">
    <source>
        <dbReference type="EMBL" id="TQF14126.1"/>
    </source>
</evidence>
<keyword evidence="4" id="KW-1185">Reference proteome</keyword>
<proteinExistence type="predicted"/>
<evidence type="ECO:0000313" key="4">
    <source>
        <dbReference type="Proteomes" id="UP000315369"/>
    </source>
</evidence>
<sequence length="585" mass="64832">MGGWTRGSYTVAGRSLSRGVLACVVCLTVACGGGTSAGPGGEPPDEPTGPSGTIPDPPPTNPQELPDAGVPDAGSPLPDAGPPDAGPAPIVCAPTAGETRWLTEGQLVTATVTCATGSTTTGLRFGVDNLPPGATFDEATATLRWTPGRDQAAVWNLVLREHTSNETGTLKVGVAENDGGPGNIKIVDPTKYTEEYGLPVFHLIYTPPLTSGSDKPAQLIYRGRTYNIEAKYRGATSGAFPKRSFTLEFPDEDLFNEPVHGDGFLKKKRVALVTTFNDNSYVRTRLAFDLWSRMSPEHIRVRTFSAVLYANNRFLGLYTAADLPHKRLMAEHGMDKDSDLFKAVENDANFSRIRKNGEPKASLREGFEKKVGEPEMGQPHAWDTLEAFITFVADSDDATFRASFPQRTRLKDYEDWWIFNSLILGTDSHSKNAYHAYDPKTQGPWRFIPWDLDASFGQNFDTTRTSPTTRNTFTGNNRIFARLLADPTFAGPMRERYRTLLRNELKLENVLALIDGYEKETSAVARRDWARWQLEYRALGAPGTVGEGNFPAWYQRTDFLTYEEELEYVRQWVRTRWPALQSQLP</sequence>
<feature type="chain" id="PRO_5021939935" description="Lipoprotein" evidence="2">
    <location>
        <begin position="23"/>
        <end position="585"/>
    </location>
</feature>
<protein>
    <recommendedName>
        <fullName evidence="5">Lipoprotein</fullName>
    </recommendedName>
</protein>
<dbReference type="EMBL" id="VIFM01000077">
    <property type="protein sequence ID" value="TQF14126.1"/>
    <property type="molecule type" value="Genomic_DNA"/>
</dbReference>
<dbReference type="GO" id="GO:0016020">
    <property type="term" value="C:membrane"/>
    <property type="evidence" value="ECO:0007669"/>
    <property type="project" value="InterPro"/>
</dbReference>
<evidence type="ECO:0000256" key="1">
    <source>
        <dbReference type="SAM" id="MobiDB-lite"/>
    </source>
</evidence>
<keyword evidence="2" id="KW-0732">Signal</keyword>
<evidence type="ECO:0008006" key="5">
    <source>
        <dbReference type="Google" id="ProtNLM"/>
    </source>
</evidence>
<dbReference type="Gene3D" id="2.60.40.10">
    <property type="entry name" value="Immunoglobulins"/>
    <property type="match status" value="1"/>
</dbReference>
<name>A0A540WYR3_9BACT</name>
<dbReference type="InterPro" id="IPR014867">
    <property type="entry name" value="Spore_coat_CotH_CotH2/3/7"/>
</dbReference>
<organism evidence="3 4">
    <name type="scientific">Myxococcus llanfairpwllgwyngyllgogerychwyrndrobwllllantysiliogogogochensis</name>
    <dbReference type="NCBI Taxonomy" id="2590453"/>
    <lineage>
        <taxon>Bacteria</taxon>
        <taxon>Pseudomonadati</taxon>
        <taxon>Myxococcota</taxon>
        <taxon>Myxococcia</taxon>
        <taxon>Myxococcales</taxon>
        <taxon>Cystobacterineae</taxon>
        <taxon>Myxococcaceae</taxon>
        <taxon>Myxococcus</taxon>
    </lineage>
</organism>